<gene>
    <name evidence="1" type="ORF">FCALED_LOCUS321</name>
</gene>
<name>A0A9N8YPZ4_9GLOM</name>
<evidence type="ECO:0000313" key="1">
    <source>
        <dbReference type="EMBL" id="CAG8438397.1"/>
    </source>
</evidence>
<organism evidence="1 2">
    <name type="scientific">Funneliformis caledonium</name>
    <dbReference type="NCBI Taxonomy" id="1117310"/>
    <lineage>
        <taxon>Eukaryota</taxon>
        <taxon>Fungi</taxon>
        <taxon>Fungi incertae sedis</taxon>
        <taxon>Mucoromycota</taxon>
        <taxon>Glomeromycotina</taxon>
        <taxon>Glomeromycetes</taxon>
        <taxon>Glomerales</taxon>
        <taxon>Glomeraceae</taxon>
        <taxon>Funneliformis</taxon>
    </lineage>
</organism>
<reference evidence="1" key="1">
    <citation type="submission" date="2021-06" db="EMBL/GenBank/DDBJ databases">
        <authorList>
            <person name="Kallberg Y."/>
            <person name="Tangrot J."/>
            <person name="Rosling A."/>
        </authorList>
    </citation>
    <scope>NUCLEOTIDE SEQUENCE</scope>
    <source>
        <strain evidence="1">UK204</strain>
    </source>
</reference>
<keyword evidence="2" id="KW-1185">Reference proteome</keyword>
<sequence length="269" mass="29841">MPFNIWFKYGESQPDKIKFDGEDVADLKIRRGSGSRAELSGREEHCFCEEATEITFKSIARDGLPLLGGQVGLESSSSKNESHEEADIINSKFSLINDLSLAETPSTIWLTYKNSGYLSYASEADIANYVNIVLRDTIHAMGRSDNIMLYAEMAFRSQRPDIWVICCNSLSVGFIKIKKPSDTIMDEPLLAGQLHKTDTATQMNIVSKPQSVSNPSQSPLVICLPRIPCFDKANQTSILVIRHDVFSSTNKNLPRAIASILSKIAASFR</sequence>
<dbReference type="PANTHER" id="PTHR34871:SF1">
    <property type="entry name" value="DUF5898 DOMAIN-CONTAINING PROTEIN"/>
    <property type="match status" value="1"/>
</dbReference>
<proteinExistence type="predicted"/>
<dbReference type="OrthoDB" id="2137386at2759"/>
<dbReference type="PANTHER" id="PTHR34871">
    <property type="entry name" value="DUF5898 DOMAIN-CONTAINING PROTEIN"/>
    <property type="match status" value="1"/>
</dbReference>
<dbReference type="AlphaFoldDB" id="A0A9N8YPZ4"/>
<accession>A0A9N8YPZ4</accession>
<comment type="caution">
    <text evidence="1">The sequence shown here is derived from an EMBL/GenBank/DDBJ whole genome shotgun (WGS) entry which is preliminary data.</text>
</comment>
<protein>
    <submittedName>
        <fullName evidence="1">11341_t:CDS:1</fullName>
    </submittedName>
</protein>
<evidence type="ECO:0000313" key="2">
    <source>
        <dbReference type="Proteomes" id="UP000789570"/>
    </source>
</evidence>
<dbReference type="Proteomes" id="UP000789570">
    <property type="component" value="Unassembled WGS sequence"/>
</dbReference>
<dbReference type="EMBL" id="CAJVPQ010000029">
    <property type="protein sequence ID" value="CAG8438397.1"/>
    <property type="molecule type" value="Genomic_DNA"/>
</dbReference>